<dbReference type="OrthoDB" id="5294039at2"/>
<evidence type="ECO:0000313" key="2">
    <source>
        <dbReference type="Proteomes" id="UP000094197"/>
    </source>
</evidence>
<dbReference type="KEGG" id="laj:A0128_11280"/>
<protein>
    <recommendedName>
        <fullName evidence="3">DUF3347 domain-containing protein</fullName>
    </recommendedName>
</protein>
<accession>A0A1D7UXR1</accession>
<name>A0A1D7UXR1_9LEPT</name>
<keyword evidence="2" id="KW-1185">Reference proteome</keyword>
<organism evidence="1 2">
    <name type="scientific">Leptospira tipperaryensis</name>
    <dbReference type="NCBI Taxonomy" id="2564040"/>
    <lineage>
        <taxon>Bacteria</taxon>
        <taxon>Pseudomonadati</taxon>
        <taxon>Spirochaetota</taxon>
        <taxon>Spirochaetia</taxon>
        <taxon>Leptospirales</taxon>
        <taxon>Leptospiraceae</taxon>
        <taxon>Leptospira</taxon>
    </lineage>
</organism>
<reference evidence="1 2" key="1">
    <citation type="submission" date="2016-04" db="EMBL/GenBank/DDBJ databases">
        <title>Complete genome seqeunce of Leptospira alstonii serovar Room22.</title>
        <authorList>
            <person name="Nally J.E."/>
            <person name="Bayles D.O."/>
            <person name="Hurley D."/>
            <person name="Fanning S."/>
            <person name="McMahon B.J."/>
            <person name="Arent Z."/>
        </authorList>
    </citation>
    <scope>NUCLEOTIDE SEQUENCE [LARGE SCALE GENOMIC DNA]</scope>
    <source>
        <strain evidence="1 2">GWTS #1</strain>
    </source>
</reference>
<dbReference type="Proteomes" id="UP000094197">
    <property type="component" value="Chromosome 1"/>
</dbReference>
<dbReference type="RefSeq" id="WP_069607607.1">
    <property type="nucleotide sequence ID" value="NZ_CP015217.1"/>
</dbReference>
<proteinExistence type="predicted"/>
<dbReference type="EMBL" id="CP015217">
    <property type="protein sequence ID" value="AOP34380.1"/>
    <property type="molecule type" value="Genomic_DNA"/>
</dbReference>
<sequence>MKTKMILLSVFGFFLTGLLEAKSILPVRPMILNELDQIHQSLLNQKEVSVDRLIAGLKQESSRDKSLAPALQAAEKLKSTPSEKEKLDAYGELAESLKEYIQKDESSGVHVFYCPMVKKKWIASGDKVQNPYDPAMKGCGKKI</sequence>
<dbReference type="NCBIfam" id="NF047615">
    <property type="entry name" value="LIC13259_LIC11441_fam"/>
    <property type="match status" value="1"/>
</dbReference>
<evidence type="ECO:0000313" key="1">
    <source>
        <dbReference type="EMBL" id="AOP34380.1"/>
    </source>
</evidence>
<evidence type="ECO:0008006" key="3">
    <source>
        <dbReference type="Google" id="ProtNLM"/>
    </source>
</evidence>
<gene>
    <name evidence="1" type="ORF">A0128_11280</name>
</gene>
<dbReference type="AlphaFoldDB" id="A0A1D7UXR1"/>